<dbReference type="Gene3D" id="1.10.1750.10">
    <property type="match status" value="1"/>
</dbReference>
<accession>A0AB39KVG1</accession>
<dbReference type="GO" id="GO:0006275">
    <property type="term" value="P:regulation of DNA replication"/>
    <property type="evidence" value="ECO:0007669"/>
    <property type="project" value="InterPro"/>
</dbReference>
<dbReference type="AlphaFoldDB" id="A0AB39KVG1"/>
<feature type="domain" description="Chromosomal replication initiator DnaA C-terminal" evidence="1">
    <location>
        <begin position="22"/>
        <end position="91"/>
    </location>
</feature>
<dbReference type="GO" id="GO:0006270">
    <property type="term" value="P:DNA replication initiation"/>
    <property type="evidence" value="ECO:0007669"/>
    <property type="project" value="InterPro"/>
</dbReference>
<dbReference type="NCBIfam" id="NF004688">
    <property type="entry name" value="PRK06030.1-3"/>
    <property type="match status" value="1"/>
</dbReference>
<dbReference type="RefSeq" id="WP_369060902.1">
    <property type="nucleotide sequence ID" value="NZ_CP158375.1"/>
</dbReference>
<protein>
    <submittedName>
        <fullName evidence="2">Helix-turn-helix domain-containing protein</fullName>
    </submittedName>
</protein>
<dbReference type="InterPro" id="IPR010921">
    <property type="entry name" value="Trp_repressor/repl_initiator"/>
</dbReference>
<reference evidence="2" key="1">
    <citation type="submission" date="2024-06" db="EMBL/GenBank/DDBJ databases">
        <title>Caulobacter inopinatus, sp. nov.</title>
        <authorList>
            <person name="Donachie S.P."/>
        </authorList>
    </citation>
    <scope>NUCLEOTIDE SEQUENCE</scope>
    <source>
        <strain evidence="2">73W</strain>
    </source>
</reference>
<organism evidence="2">
    <name type="scientific">Caulobacter sp. 73W</name>
    <dbReference type="NCBI Taxonomy" id="3161137"/>
    <lineage>
        <taxon>Bacteria</taxon>
        <taxon>Pseudomonadati</taxon>
        <taxon>Pseudomonadota</taxon>
        <taxon>Alphaproteobacteria</taxon>
        <taxon>Caulobacterales</taxon>
        <taxon>Caulobacteraceae</taxon>
        <taxon>Caulobacter</taxon>
    </lineage>
</organism>
<dbReference type="GO" id="GO:0005524">
    <property type="term" value="F:ATP binding"/>
    <property type="evidence" value="ECO:0007669"/>
    <property type="project" value="InterPro"/>
</dbReference>
<evidence type="ECO:0000259" key="1">
    <source>
        <dbReference type="SMART" id="SM00760"/>
    </source>
</evidence>
<dbReference type="InterPro" id="IPR013159">
    <property type="entry name" value="DnaA_C"/>
</dbReference>
<proteinExistence type="predicted"/>
<dbReference type="Pfam" id="PF08299">
    <property type="entry name" value="Bac_DnaA_C"/>
    <property type="match status" value="1"/>
</dbReference>
<dbReference type="GO" id="GO:0043565">
    <property type="term" value="F:sequence-specific DNA binding"/>
    <property type="evidence" value="ECO:0007669"/>
    <property type="project" value="InterPro"/>
</dbReference>
<sequence>MTAQTYDELLEAGRDPRKDRLAAGFVTSLVAMSTGISPREIAARTRARADAARARQIAMYLTHVAFAWPMARVAAAFGRDRTTASHACHRIEDLRDDAAFDARLTEMEACLRQAPADAWAPA</sequence>
<dbReference type="EMBL" id="CP158375">
    <property type="protein sequence ID" value="XDO97582.1"/>
    <property type="molecule type" value="Genomic_DNA"/>
</dbReference>
<dbReference type="SUPFAM" id="SSF48295">
    <property type="entry name" value="TrpR-like"/>
    <property type="match status" value="1"/>
</dbReference>
<dbReference type="CDD" id="cd06571">
    <property type="entry name" value="Bac_DnaA_C"/>
    <property type="match status" value="1"/>
</dbReference>
<name>A0AB39KVG1_9CAUL</name>
<evidence type="ECO:0000313" key="2">
    <source>
        <dbReference type="EMBL" id="XDO97582.1"/>
    </source>
</evidence>
<dbReference type="SMART" id="SM00760">
    <property type="entry name" value="Bac_DnaA_C"/>
    <property type="match status" value="1"/>
</dbReference>
<gene>
    <name evidence="2" type="ORF">ABOZ73_03935</name>
</gene>